<name>T0I1Y1_9SPHN</name>
<dbReference type="Gene3D" id="3.40.50.150">
    <property type="entry name" value="Vaccinia Virus protein VP39"/>
    <property type="match status" value="1"/>
</dbReference>
<sequence>MAEAEFDLVAADYAAQHTRSIRLSGEEVGYFAEYKIADVLRVVQRCGHTVGRILDFGAGIGNSLKPMRQAFPNAHISCLDVSERSLDLCREKLSEQVSFHVYDGQHMPAAMGSFDLIFTACVFHHIPEDLHVQLLGQIRRHLSPGGVFTLFEHNPWNPLTRHAVANCPFDENAVLISAPEMKRRLVKAGFDRVRMNYRIFFPGALAALRPLERSLTWLPFGAQYSLMAS</sequence>
<organism evidence="4 5">
    <name type="scientific">Sphingobium quisquiliarum P25</name>
    <dbReference type="NCBI Taxonomy" id="1329909"/>
    <lineage>
        <taxon>Bacteria</taxon>
        <taxon>Pseudomonadati</taxon>
        <taxon>Pseudomonadota</taxon>
        <taxon>Alphaproteobacteria</taxon>
        <taxon>Sphingomonadales</taxon>
        <taxon>Sphingomonadaceae</taxon>
        <taxon>Sphingobium</taxon>
    </lineage>
</organism>
<keyword evidence="1 4" id="KW-0489">Methyltransferase</keyword>
<dbReference type="Pfam" id="PF13649">
    <property type="entry name" value="Methyltransf_25"/>
    <property type="match status" value="1"/>
</dbReference>
<dbReference type="EMBL" id="ATHO01000108">
    <property type="protein sequence ID" value="EQB05675.1"/>
    <property type="molecule type" value="Genomic_DNA"/>
</dbReference>
<evidence type="ECO:0000259" key="3">
    <source>
        <dbReference type="Pfam" id="PF13649"/>
    </source>
</evidence>
<dbReference type="CDD" id="cd02440">
    <property type="entry name" value="AdoMet_MTases"/>
    <property type="match status" value="1"/>
</dbReference>
<dbReference type="InterPro" id="IPR041698">
    <property type="entry name" value="Methyltransf_25"/>
</dbReference>
<dbReference type="PANTHER" id="PTHR43861">
    <property type="entry name" value="TRANS-ACONITATE 2-METHYLTRANSFERASE-RELATED"/>
    <property type="match status" value="1"/>
</dbReference>
<comment type="caution">
    <text evidence="4">The sequence shown here is derived from an EMBL/GenBank/DDBJ whole genome shotgun (WGS) entry which is preliminary data.</text>
</comment>
<protein>
    <submittedName>
        <fullName evidence="4">SAM-dependent methyltransferase</fullName>
    </submittedName>
</protein>
<dbReference type="PANTHER" id="PTHR43861:SF1">
    <property type="entry name" value="TRANS-ACONITATE 2-METHYLTRANSFERASE"/>
    <property type="match status" value="1"/>
</dbReference>
<reference evidence="4 5" key="1">
    <citation type="journal article" date="2013" name="Genome Announc.">
        <title>Draft Genome Sequence of Sphingobium quisquiliarum Strain P25T, a Novel Hexachlorocyclohexane (HCH)-Degrading Bacterium Isolated from an HCH Dumpsite.</title>
        <authorList>
            <person name="Kumar Singh A."/>
            <person name="Sangwan N."/>
            <person name="Sharma A."/>
            <person name="Gupta V."/>
            <person name="Khurana J.P."/>
            <person name="Lal R."/>
        </authorList>
    </citation>
    <scope>NUCLEOTIDE SEQUENCE [LARGE SCALE GENOMIC DNA]</scope>
    <source>
        <strain evidence="4 5">P25</strain>
    </source>
</reference>
<dbReference type="GO" id="GO:0008168">
    <property type="term" value="F:methyltransferase activity"/>
    <property type="evidence" value="ECO:0007669"/>
    <property type="project" value="UniProtKB-KW"/>
</dbReference>
<accession>T0I1Y1</accession>
<proteinExistence type="predicted"/>
<evidence type="ECO:0000313" key="4">
    <source>
        <dbReference type="EMBL" id="EQB05675.1"/>
    </source>
</evidence>
<evidence type="ECO:0000256" key="1">
    <source>
        <dbReference type="ARBA" id="ARBA00022603"/>
    </source>
</evidence>
<feature type="domain" description="Methyltransferase" evidence="3">
    <location>
        <begin position="53"/>
        <end position="146"/>
    </location>
</feature>
<dbReference type="GO" id="GO:0032259">
    <property type="term" value="P:methylation"/>
    <property type="evidence" value="ECO:0007669"/>
    <property type="project" value="UniProtKB-KW"/>
</dbReference>
<dbReference type="SUPFAM" id="SSF53335">
    <property type="entry name" value="S-adenosyl-L-methionine-dependent methyltransferases"/>
    <property type="match status" value="1"/>
</dbReference>
<evidence type="ECO:0000313" key="5">
    <source>
        <dbReference type="Proteomes" id="UP000015525"/>
    </source>
</evidence>
<dbReference type="PATRIC" id="fig|1329909.3.peg.2399"/>
<keyword evidence="2 4" id="KW-0808">Transferase</keyword>
<gene>
    <name evidence="4" type="ORF">L288_12415</name>
</gene>
<keyword evidence="5" id="KW-1185">Reference proteome</keyword>
<evidence type="ECO:0000256" key="2">
    <source>
        <dbReference type="ARBA" id="ARBA00022679"/>
    </source>
</evidence>
<dbReference type="Proteomes" id="UP000015525">
    <property type="component" value="Unassembled WGS sequence"/>
</dbReference>
<dbReference type="AlphaFoldDB" id="T0I1Y1"/>
<dbReference type="InterPro" id="IPR029063">
    <property type="entry name" value="SAM-dependent_MTases_sf"/>
</dbReference>